<feature type="coiled-coil region" evidence="9">
    <location>
        <begin position="38"/>
        <end position="94"/>
    </location>
</feature>
<evidence type="ECO:0000256" key="7">
    <source>
        <dbReference type="ARBA" id="ARBA00023054"/>
    </source>
</evidence>
<feature type="domain" description="Vesicle transport v-SNARE N-terminal" evidence="11">
    <location>
        <begin position="1"/>
        <end position="91"/>
    </location>
</feature>
<evidence type="ECO:0000256" key="3">
    <source>
        <dbReference type="ARBA" id="ARBA00022448"/>
    </source>
</evidence>
<dbReference type="Gene3D" id="1.20.5.110">
    <property type="match status" value="1"/>
</dbReference>
<organism evidence="12 13">
    <name type="scientific">Aphanomyces euteiches</name>
    <dbReference type="NCBI Taxonomy" id="100861"/>
    <lineage>
        <taxon>Eukaryota</taxon>
        <taxon>Sar</taxon>
        <taxon>Stramenopiles</taxon>
        <taxon>Oomycota</taxon>
        <taxon>Saprolegniomycetes</taxon>
        <taxon>Saprolegniales</taxon>
        <taxon>Verrucalvaceae</taxon>
        <taxon>Aphanomyces</taxon>
    </lineage>
</organism>
<dbReference type="PANTHER" id="PTHR21230:SF94">
    <property type="entry name" value="T-SNARE COILED-COIL HOMOLOGY DOMAIN-CONTAINING PROTEIN"/>
    <property type="match status" value="1"/>
</dbReference>
<dbReference type="SUPFAM" id="SSF47661">
    <property type="entry name" value="t-snare proteins"/>
    <property type="match status" value="1"/>
</dbReference>
<dbReference type="EMBL" id="VJMJ01000064">
    <property type="protein sequence ID" value="KAF0739383.1"/>
    <property type="molecule type" value="Genomic_DNA"/>
</dbReference>
<evidence type="ECO:0000256" key="9">
    <source>
        <dbReference type="SAM" id="Coils"/>
    </source>
</evidence>
<dbReference type="SUPFAM" id="SSF58038">
    <property type="entry name" value="SNARE fusion complex"/>
    <property type="match status" value="1"/>
</dbReference>
<dbReference type="GO" id="GO:0000149">
    <property type="term" value="F:SNARE binding"/>
    <property type="evidence" value="ECO:0007669"/>
    <property type="project" value="TreeGrafter"/>
</dbReference>
<dbReference type="InterPro" id="IPR010989">
    <property type="entry name" value="SNARE"/>
</dbReference>
<evidence type="ECO:0000256" key="4">
    <source>
        <dbReference type="ARBA" id="ARBA00022692"/>
    </source>
</evidence>
<dbReference type="GO" id="GO:0006906">
    <property type="term" value="P:vesicle fusion"/>
    <property type="evidence" value="ECO:0007669"/>
    <property type="project" value="TreeGrafter"/>
</dbReference>
<evidence type="ECO:0000259" key="11">
    <source>
        <dbReference type="Pfam" id="PF05008"/>
    </source>
</evidence>
<evidence type="ECO:0000256" key="10">
    <source>
        <dbReference type="SAM" id="Phobius"/>
    </source>
</evidence>
<keyword evidence="8 10" id="KW-0472">Membrane</keyword>
<dbReference type="GO" id="GO:0031902">
    <property type="term" value="C:late endosome membrane"/>
    <property type="evidence" value="ECO:0007669"/>
    <property type="project" value="TreeGrafter"/>
</dbReference>
<reference evidence="12 13" key="1">
    <citation type="submission" date="2019-07" db="EMBL/GenBank/DDBJ databases">
        <title>Genomics analysis of Aphanomyces spp. identifies a new class of oomycete effector associated with host adaptation.</title>
        <authorList>
            <person name="Gaulin E."/>
        </authorList>
    </citation>
    <scope>NUCLEOTIDE SEQUENCE [LARGE SCALE GENOMIC DNA]</scope>
    <source>
        <strain evidence="12 13">ATCC 201684</strain>
    </source>
</reference>
<evidence type="ECO:0000256" key="1">
    <source>
        <dbReference type="ARBA" id="ARBA00004211"/>
    </source>
</evidence>
<evidence type="ECO:0000256" key="2">
    <source>
        <dbReference type="ARBA" id="ARBA00006108"/>
    </source>
</evidence>
<feature type="coiled-coil region" evidence="9">
    <location>
        <begin position="146"/>
        <end position="173"/>
    </location>
</feature>
<keyword evidence="4 10" id="KW-0812">Transmembrane</keyword>
<keyword evidence="7 9" id="KW-0175">Coiled coil</keyword>
<dbReference type="InterPro" id="IPR007705">
    <property type="entry name" value="Vesicle_trsprt_v-SNARE_N"/>
</dbReference>
<feature type="transmembrane region" description="Helical" evidence="10">
    <location>
        <begin position="185"/>
        <end position="207"/>
    </location>
</feature>
<proteinExistence type="inferred from homology"/>
<dbReference type="GO" id="GO:0005794">
    <property type="term" value="C:Golgi apparatus"/>
    <property type="evidence" value="ECO:0007669"/>
    <property type="project" value="TreeGrafter"/>
</dbReference>
<dbReference type="FunFam" id="1.20.5.110:FF:000002">
    <property type="entry name" value="Vesicle transport through interaction with t-SNAREsB"/>
    <property type="match status" value="1"/>
</dbReference>
<evidence type="ECO:0000313" key="13">
    <source>
        <dbReference type="Proteomes" id="UP000481153"/>
    </source>
</evidence>
<keyword evidence="5" id="KW-0653">Protein transport</keyword>
<keyword evidence="3" id="KW-0813">Transport</keyword>
<dbReference type="GO" id="GO:0006886">
    <property type="term" value="P:intracellular protein transport"/>
    <property type="evidence" value="ECO:0007669"/>
    <property type="project" value="InterPro"/>
</dbReference>
<dbReference type="InterPro" id="IPR038407">
    <property type="entry name" value="v-SNARE_N_sf"/>
</dbReference>
<comment type="subcellular location">
    <subcellularLocation>
        <location evidence="1">Membrane</location>
        <topology evidence="1">Single-pass type IV membrane protein</topology>
    </subcellularLocation>
</comment>
<keyword evidence="6 10" id="KW-1133">Transmembrane helix</keyword>
<dbReference type="GO" id="GO:0005789">
    <property type="term" value="C:endoplasmic reticulum membrane"/>
    <property type="evidence" value="ECO:0007669"/>
    <property type="project" value="TreeGrafter"/>
</dbReference>
<dbReference type="GO" id="GO:0005484">
    <property type="term" value="F:SNAP receptor activity"/>
    <property type="evidence" value="ECO:0007669"/>
    <property type="project" value="TreeGrafter"/>
</dbReference>
<evidence type="ECO:0000256" key="6">
    <source>
        <dbReference type="ARBA" id="ARBA00022989"/>
    </source>
</evidence>
<dbReference type="Gene3D" id="1.20.58.400">
    <property type="entry name" value="t-snare proteins"/>
    <property type="match status" value="1"/>
</dbReference>
<comment type="caution">
    <text evidence="12">The sequence shown here is derived from an EMBL/GenBank/DDBJ whole genome shotgun (WGS) entry which is preliminary data.</text>
</comment>
<accession>A0A6G0XGR8</accession>
<evidence type="ECO:0000313" key="12">
    <source>
        <dbReference type="EMBL" id="KAF0739383.1"/>
    </source>
</evidence>
<gene>
    <name evidence="12" type="ORF">Ae201684_004952</name>
</gene>
<evidence type="ECO:0000256" key="5">
    <source>
        <dbReference type="ARBA" id="ARBA00022927"/>
    </source>
</evidence>
<evidence type="ECO:0000256" key="8">
    <source>
        <dbReference type="ARBA" id="ARBA00023136"/>
    </source>
</evidence>
<dbReference type="GO" id="GO:0031201">
    <property type="term" value="C:SNARE complex"/>
    <property type="evidence" value="ECO:0007669"/>
    <property type="project" value="TreeGrafter"/>
</dbReference>
<keyword evidence="13" id="KW-1185">Reference proteome</keyword>
<dbReference type="Proteomes" id="UP000481153">
    <property type="component" value="Unassembled WGS sequence"/>
</dbReference>
<dbReference type="Pfam" id="PF05008">
    <property type="entry name" value="V-SNARE"/>
    <property type="match status" value="1"/>
</dbReference>
<dbReference type="VEuPathDB" id="FungiDB:AeMF1_016161"/>
<dbReference type="AlphaFoldDB" id="A0A6G0XGR8"/>
<protein>
    <recommendedName>
        <fullName evidence="11">Vesicle transport v-SNARE N-terminal domain-containing protein</fullName>
    </recommendedName>
</protein>
<dbReference type="GO" id="GO:0012507">
    <property type="term" value="C:ER to Golgi transport vesicle membrane"/>
    <property type="evidence" value="ECO:0007669"/>
    <property type="project" value="TreeGrafter"/>
</dbReference>
<sequence length="211" mass="23839">MTESFQEYYDTFKELRNETMSIIRQIPDASSGQKTSLEREARSKIEDVERYLRILEQEAKGGDSQEKRKMQTQLRSCNSDIEKLRNNLNKALLVGQAQQRAAASGQPMDAQGQAEAYQQRMDRTGGYLNEAKNILGENEAIGSNIANNLARDREILERARENVDETRADTQEAGMHLSSLARKTYANIVFLWVVIVCLVIANIAVLIKKVA</sequence>
<dbReference type="PANTHER" id="PTHR21230">
    <property type="entry name" value="VESICLE TRANSPORT V-SNARE PROTEIN VTI1-RELATED"/>
    <property type="match status" value="1"/>
</dbReference>
<comment type="similarity">
    <text evidence="2">Belongs to the VTI1 family.</text>
</comment>
<name>A0A6G0XGR8_9STRA</name>